<feature type="chain" id="PRO_5023874349" description="Inhibitor I9 domain-containing protein" evidence="5">
    <location>
        <begin position="24"/>
        <end position="114"/>
    </location>
</feature>
<evidence type="ECO:0000313" key="7">
    <source>
        <dbReference type="EMBL" id="TVU32629.1"/>
    </source>
</evidence>
<evidence type="ECO:0000259" key="6">
    <source>
        <dbReference type="Pfam" id="PF05922"/>
    </source>
</evidence>
<dbReference type="GO" id="GO:0006508">
    <property type="term" value="P:proteolysis"/>
    <property type="evidence" value="ECO:0007669"/>
    <property type="project" value="UniProtKB-KW"/>
</dbReference>
<comment type="caution">
    <text evidence="7">The sequence shown here is derived from an EMBL/GenBank/DDBJ whole genome shotgun (WGS) entry which is preliminary data.</text>
</comment>
<dbReference type="AlphaFoldDB" id="A0A5J9V940"/>
<evidence type="ECO:0000256" key="3">
    <source>
        <dbReference type="ARBA" id="ARBA00022729"/>
    </source>
</evidence>
<dbReference type="FunFam" id="3.30.70.80:FF:000002">
    <property type="entry name" value="Subtilisin-like protease SBT5.3"/>
    <property type="match status" value="1"/>
</dbReference>
<sequence length="114" mass="12502">MDLRTVFCSPVLLVLLVLVHVSADASSKLYIVYMGEKQHDDPSVVTASHHDVLASVFGSQDEARNSIIYSYKHGFSGFAAMLTESQAKTIAGRKIKAKTTTTYVLNTYKISTTD</sequence>
<keyword evidence="4" id="KW-0720">Serine protease</keyword>
<dbReference type="Pfam" id="PF05922">
    <property type="entry name" value="Inhibitor_I9"/>
    <property type="match status" value="1"/>
</dbReference>
<evidence type="ECO:0000313" key="8">
    <source>
        <dbReference type="Proteomes" id="UP000324897"/>
    </source>
</evidence>
<keyword evidence="8" id="KW-1185">Reference proteome</keyword>
<dbReference type="PANTHER" id="PTHR48222:SF4">
    <property type="entry name" value="PROTEINASE INHIBITOR, PROPEPTIDE"/>
    <property type="match status" value="1"/>
</dbReference>
<dbReference type="InterPro" id="IPR037045">
    <property type="entry name" value="S8pro/Inhibitor_I9_sf"/>
</dbReference>
<dbReference type="Proteomes" id="UP000324897">
    <property type="component" value="Chromosome 1"/>
</dbReference>
<feature type="signal peptide" evidence="5">
    <location>
        <begin position="1"/>
        <end position="23"/>
    </location>
</feature>
<dbReference type="Gene3D" id="3.30.70.80">
    <property type="entry name" value="Peptidase S8 propeptide/proteinase inhibitor I9"/>
    <property type="match status" value="1"/>
</dbReference>
<evidence type="ECO:0000256" key="4">
    <source>
        <dbReference type="ARBA" id="ARBA00022825"/>
    </source>
</evidence>
<dbReference type="EMBL" id="RWGY01000011">
    <property type="protein sequence ID" value="TVU32629.1"/>
    <property type="molecule type" value="Genomic_DNA"/>
</dbReference>
<keyword evidence="2" id="KW-0645">Protease</keyword>
<dbReference type="Gramene" id="TVU32629">
    <property type="protein sequence ID" value="TVU32629"/>
    <property type="gene ID" value="EJB05_24369"/>
</dbReference>
<evidence type="ECO:0000256" key="2">
    <source>
        <dbReference type="ARBA" id="ARBA00022670"/>
    </source>
</evidence>
<organism evidence="7 8">
    <name type="scientific">Eragrostis curvula</name>
    <name type="common">weeping love grass</name>
    <dbReference type="NCBI Taxonomy" id="38414"/>
    <lineage>
        <taxon>Eukaryota</taxon>
        <taxon>Viridiplantae</taxon>
        <taxon>Streptophyta</taxon>
        <taxon>Embryophyta</taxon>
        <taxon>Tracheophyta</taxon>
        <taxon>Spermatophyta</taxon>
        <taxon>Magnoliopsida</taxon>
        <taxon>Liliopsida</taxon>
        <taxon>Poales</taxon>
        <taxon>Poaceae</taxon>
        <taxon>PACMAD clade</taxon>
        <taxon>Chloridoideae</taxon>
        <taxon>Eragrostideae</taxon>
        <taxon>Eragrostidinae</taxon>
        <taxon>Eragrostis</taxon>
    </lineage>
</organism>
<feature type="domain" description="Inhibitor I9" evidence="6">
    <location>
        <begin position="30"/>
        <end position="93"/>
    </location>
</feature>
<name>A0A5J9V940_9POAL</name>
<accession>A0A5J9V940</accession>
<evidence type="ECO:0000256" key="1">
    <source>
        <dbReference type="ARBA" id="ARBA00011073"/>
    </source>
</evidence>
<reference evidence="7 8" key="1">
    <citation type="journal article" date="2019" name="Sci. Rep.">
        <title>A high-quality genome of Eragrostis curvula grass provides insights into Poaceae evolution and supports new strategies to enhance forage quality.</title>
        <authorList>
            <person name="Carballo J."/>
            <person name="Santos B.A.C.M."/>
            <person name="Zappacosta D."/>
            <person name="Garbus I."/>
            <person name="Selva J.P."/>
            <person name="Gallo C.A."/>
            <person name="Diaz A."/>
            <person name="Albertini E."/>
            <person name="Caccamo M."/>
            <person name="Echenique V."/>
        </authorList>
    </citation>
    <scope>NUCLEOTIDE SEQUENCE [LARGE SCALE GENOMIC DNA]</scope>
    <source>
        <strain evidence="8">cv. Victoria</strain>
        <tissue evidence="7">Leaf</tissue>
    </source>
</reference>
<proteinExistence type="inferred from homology"/>
<dbReference type="InterPro" id="IPR010259">
    <property type="entry name" value="S8pro/Inhibitor_I9"/>
</dbReference>
<gene>
    <name evidence="7" type="ORF">EJB05_24369</name>
</gene>
<dbReference type="OrthoDB" id="687848at2759"/>
<dbReference type="GO" id="GO:0008236">
    <property type="term" value="F:serine-type peptidase activity"/>
    <property type="evidence" value="ECO:0007669"/>
    <property type="project" value="UniProtKB-KW"/>
</dbReference>
<dbReference type="PANTHER" id="PTHR48222">
    <property type="entry name" value="PROTEINASE INHIBITOR, PROPEPTIDE"/>
    <property type="match status" value="1"/>
</dbReference>
<evidence type="ECO:0000256" key="5">
    <source>
        <dbReference type="SAM" id="SignalP"/>
    </source>
</evidence>
<keyword evidence="4" id="KW-0378">Hydrolase</keyword>
<comment type="similarity">
    <text evidence="1">Belongs to the peptidase S8 family.</text>
</comment>
<protein>
    <recommendedName>
        <fullName evidence="6">Inhibitor I9 domain-containing protein</fullName>
    </recommendedName>
</protein>
<keyword evidence="3 5" id="KW-0732">Signal</keyword>
<feature type="non-terminal residue" evidence="7">
    <location>
        <position position="1"/>
    </location>
</feature>